<dbReference type="GeneID" id="87825988"/>
<dbReference type="Proteomes" id="UP001302602">
    <property type="component" value="Unassembled WGS sequence"/>
</dbReference>
<proteinExistence type="predicted"/>
<reference evidence="1" key="1">
    <citation type="journal article" date="2023" name="Mol. Phylogenet. Evol.">
        <title>Genome-scale phylogeny and comparative genomics of the fungal order Sordariales.</title>
        <authorList>
            <person name="Hensen N."/>
            <person name="Bonometti L."/>
            <person name="Westerberg I."/>
            <person name="Brannstrom I.O."/>
            <person name="Guillou S."/>
            <person name="Cros-Aarteil S."/>
            <person name="Calhoun S."/>
            <person name="Haridas S."/>
            <person name="Kuo A."/>
            <person name="Mondo S."/>
            <person name="Pangilinan J."/>
            <person name="Riley R."/>
            <person name="LaButti K."/>
            <person name="Andreopoulos B."/>
            <person name="Lipzen A."/>
            <person name="Chen C."/>
            <person name="Yan M."/>
            <person name="Daum C."/>
            <person name="Ng V."/>
            <person name="Clum A."/>
            <person name="Steindorff A."/>
            <person name="Ohm R.A."/>
            <person name="Martin F."/>
            <person name="Silar P."/>
            <person name="Natvig D.O."/>
            <person name="Lalanne C."/>
            <person name="Gautier V."/>
            <person name="Ament-Velasquez S.L."/>
            <person name="Kruys A."/>
            <person name="Hutchinson M.I."/>
            <person name="Powell A.J."/>
            <person name="Barry K."/>
            <person name="Miller A.N."/>
            <person name="Grigoriev I.V."/>
            <person name="Debuchy R."/>
            <person name="Gladieux P."/>
            <person name="Hiltunen Thoren M."/>
            <person name="Johannesson H."/>
        </authorList>
    </citation>
    <scope>NUCLEOTIDE SEQUENCE</scope>
    <source>
        <strain evidence="1">CBS 731.68</strain>
    </source>
</reference>
<evidence type="ECO:0000313" key="1">
    <source>
        <dbReference type="EMBL" id="KAK4121752.1"/>
    </source>
</evidence>
<comment type="caution">
    <text evidence="1">The sequence shown here is derived from an EMBL/GenBank/DDBJ whole genome shotgun (WGS) entry which is preliminary data.</text>
</comment>
<evidence type="ECO:0000313" key="2">
    <source>
        <dbReference type="Proteomes" id="UP001302602"/>
    </source>
</evidence>
<name>A0AAN6TVZ8_9PEZI</name>
<organism evidence="1 2">
    <name type="scientific">Parathielavia appendiculata</name>
    <dbReference type="NCBI Taxonomy" id="2587402"/>
    <lineage>
        <taxon>Eukaryota</taxon>
        <taxon>Fungi</taxon>
        <taxon>Dikarya</taxon>
        <taxon>Ascomycota</taxon>
        <taxon>Pezizomycotina</taxon>
        <taxon>Sordariomycetes</taxon>
        <taxon>Sordariomycetidae</taxon>
        <taxon>Sordariales</taxon>
        <taxon>Chaetomiaceae</taxon>
        <taxon>Parathielavia</taxon>
    </lineage>
</organism>
<dbReference type="RefSeq" id="XP_062645523.1">
    <property type="nucleotide sequence ID" value="XM_062789218.1"/>
</dbReference>
<keyword evidence="2" id="KW-1185">Reference proteome</keyword>
<sequence length="91" mass="11337">MPVDLGLRPYVIALGRRWLLERDVRDDARHVIHAREFDRERRLRLLRLKKFQGNQWFSRYMRLFRRIWPERPGVSANWYDDWHSWSLAETT</sequence>
<protein>
    <submittedName>
        <fullName evidence="1">Uncharacterized protein</fullName>
    </submittedName>
</protein>
<gene>
    <name evidence="1" type="ORF">N657DRAFT_576927</name>
</gene>
<reference evidence="1" key="2">
    <citation type="submission" date="2023-05" db="EMBL/GenBank/DDBJ databases">
        <authorList>
            <consortium name="Lawrence Berkeley National Laboratory"/>
            <person name="Steindorff A."/>
            <person name="Hensen N."/>
            <person name="Bonometti L."/>
            <person name="Westerberg I."/>
            <person name="Brannstrom I.O."/>
            <person name="Guillou S."/>
            <person name="Cros-Aarteil S."/>
            <person name="Calhoun S."/>
            <person name="Haridas S."/>
            <person name="Kuo A."/>
            <person name="Mondo S."/>
            <person name="Pangilinan J."/>
            <person name="Riley R."/>
            <person name="Labutti K."/>
            <person name="Andreopoulos B."/>
            <person name="Lipzen A."/>
            <person name="Chen C."/>
            <person name="Yanf M."/>
            <person name="Daum C."/>
            <person name="Ng V."/>
            <person name="Clum A."/>
            <person name="Ohm R."/>
            <person name="Martin F."/>
            <person name="Silar P."/>
            <person name="Natvig D."/>
            <person name="Lalanne C."/>
            <person name="Gautier V."/>
            <person name="Ament-Velasquez S.L."/>
            <person name="Kruys A."/>
            <person name="Hutchinson M.I."/>
            <person name="Powell A.J."/>
            <person name="Barry K."/>
            <person name="Miller A.N."/>
            <person name="Grigoriev I.V."/>
            <person name="Debuchy R."/>
            <person name="Gladieux P."/>
            <person name="Thoren M.H."/>
            <person name="Johannesson H."/>
        </authorList>
    </citation>
    <scope>NUCLEOTIDE SEQUENCE</scope>
    <source>
        <strain evidence="1">CBS 731.68</strain>
    </source>
</reference>
<dbReference type="AlphaFoldDB" id="A0AAN6TVZ8"/>
<dbReference type="EMBL" id="MU853232">
    <property type="protein sequence ID" value="KAK4121752.1"/>
    <property type="molecule type" value="Genomic_DNA"/>
</dbReference>
<accession>A0AAN6TVZ8</accession>